<accession>D5CU77</accession>
<sequence precursor="true">MQSWQIRISGALIALFLAGCATPVSTNIKPSAANVAKFNDLSELNVVATLEKNVNEARNADMPFLAPNYFREAAQVLSECQSALGNKPKDVLVNNAAKGDAILEKGRAVMDIVKYRFAKELEYRAQLLEHDAPKLLPKEYEKVIGELSGLIEKVEREQPASIDKEKEALLKSMLDLVIKSVQAGALHESELINADSKAKNADKQAPLTYAEALRVYQESKSQIAAAHHDKELVQRLGAEATFAARHAQQVNERVALLQAQLKVSAAGSAMTGGVMVGGAMAGGSSGAQVGAQLDGKTAGSATERVSLEKIVLQEEDRLRSISTALGMKDLRDLPLEKQVEEIKRAAAEAAQQPNGAVAAKDFEARLEAANSGIQQGVAELAKKDKLLAEKDQKLESQATQLAEKDAQIKTLTDKVMKLEAAPKPAKKSRTVKPKVSQPVKK</sequence>
<feature type="signal peptide" evidence="2">
    <location>
        <begin position="1"/>
        <end position="26"/>
    </location>
</feature>
<dbReference type="KEGG" id="slt:Slit_0170"/>
<reference evidence="3 4" key="1">
    <citation type="submission" date="2010-03" db="EMBL/GenBank/DDBJ databases">
        <title>Complete sequence of Sideroxydans lithotrophicus ES-1.</title>
        <authorList>
            <consortium name="US DOE Joint Genome Institute"/>
            <person name="Lucas S."/>
            <person name="Copeland A."/>
            <person name="Lapidus A."/>
            <person name="Cheng J.-F."/>
            <person name="Bruce D."/>
            <person name="Goodwin L."/>
            <person name="Pitluck S."/>
            <person name="Munk A.C."/>
            <person name="Detter J.C."/>
            <person name="Han C."/>
            <person name="Tapia R."/>
            <person name="Larimer F."/>
            <person name="Land M."/>
            <person name="Hauser L."/>
            <person name="Kyrpides N."/>
            <person name="Ivanova N."/>
            <person name="Emerson D."/>
            <person name="Woyke T."/>
        </authorList>
    </citation>
    <scope>NUCLEOTIDE SEQUENCE [LARGE SCALE GENOMIC DNA]</scope>
    <source>
        <strain evidence="3 4">ES-1</strain>
    </source>
</reference>
<keyword evidence="2" id="KW-0732">Signal</keyword>
<dbReference type="STRING" id="580332.Slit_0170"/>
<proteinExistence type="predicted"/>
<dbReference type="AlphaFoldDB" id="D5CU77"/>
<organism evidence="3 4">
    <name type="scientific">Sideroxydans lithotrophicus (strain ES-1)</name>
    <dbReference type="NCBI Taxonomy" id="580332"/>
    <lineage>
        <taxon>Bacteria</taxon>
        <taxon>Pseudomonadati</taxon>
        <taxon>Pseudomonadota</taxon>
        <taxon>Betaproteobacteria</taxon>
        <taxon>Nitrosomonadales</taxon>
        <taxon>Gallionellaceae</taxon>
        <taxon>Sideroxydans</taxon>
    </lineage>
</organism>
<evidence type="ECO:0000256" key="2">
    <source>
        <dbReference type="SAM" id="SignalP"/>
    </source>
</evidence>
<dbReference type="EMBL" id="CP001965">
    <property type="protein sequence ID" value="ADE10412.1"/>
    <property type="molecule type" value="Genomic_DNA"/>
</dbReference>
<evidence type="ECO:0000313" key="3">
    <source>
        <dbReference type="EMBL" id="ADE10412.1"/>
    </source>
</evidence>
<dbReference type="PROSITE" id="PS51257">
    <property type="entry name" value="PROKAR_LIPOPROTEIN"/>
    <property type="match status" value="1"/>
</dbReference>
<feature type="chain" id="PRO_5003070134" evidence="2">
    <location>
        <begin position="27"/>
        <end position="441"/>
    </location>
</feature>
<evidence type="ECO:0000256" key="1">
    <source>
        <dbReference type="SAM" id="MobiDB-lite"/>
    </source>
</evidence>
<evidence type="ECO:0000313" key="4">
    <source>
        <dbReference type="Proteomes" id="UP000001625"/>
    </source>
</evidence>
<name>D5CU77_SIDLE</name>
<keyword evidence="4" id="KW-1185">Reference proteome</keyword>
<dbReference type="HOGENOM" id="CLU_620955_0_0_4"/>
<dbReference type="eggNOG" id="COG2885">
    <property type="taxonomic scope" value="Bacteria"/>
</dbReference>
<gene>
    <name evidence="3" type="ordered locus">Slit_0170</name>
</gene>
<feature type="region of interest" description="Disordered" evidence="1">
    <location>
        <begin position="419"/>
        <end position="441"/>
    </location>
</feature>
<dbReference type="Proteomes" id="UP000001625">
    <property type="component" value="Chromosome"/>
</dbReference>
<dbReference type="RefSeq" id="WP_013028311.1">
    <property type="nucleotide sequence ID" value="NC_013959.1"/>
</dbReference>
<protein>
    <submittedName>
        <fullName evidence="3">Uncharacterized protein</fullName>
    </submittedName>
</protein>